<name>A0ABP0SS12_9DINO</name>
<sequence>GLRGKLHQAITDVGLTEGYEAEVERQRVVSDSSAENAAELLDSRGDPPPVLQASTVPAAASGIDGLDDFVTQAALQRSKRTISDLKQPWEQGPLKKLFSAQTPAFLRRNTNVTAVGLFETLTASASSEPKSSPMTTSSHVRHRRRFSRLVQSEDALRRVALSRISTMVLMNPSGTSLGRSLMSFAGTLTTDAELSQVFMDVFAPKSTGTLVKRSNAVWRFSHWLHEHNLGSPFCQSEQVLYRYLNYLRDTGAGATAASSFVEALRFFDSLLGFTALALKDMLTPRVVGCAHSQFVTKRKRKPAELSTVDEITHLENTCLDQEERPIVRLLAGHFLFCFASTARWHDSMYIDSLELSTHKDVVLLEASTTRDKTSVTKELKTQLLPFTALGRLMSRKAWGESFVGMRDHFGFDHSTLFLPSWSDELGRWADSRMSTSEATEWLREILTPAVGTKRASTLTVHGLKATMCSWAAKSMLFTPEEQIALGHHVSTLNKSALIYSRDNQIALCVKIYKLLAKIESGSFHPDRSRAERLFELASQVERELETTEVSGDSDSDSMAESDGGHEKFGPAEEPVRLPIEEATARRCVVHNFSRVIHLRREAEDDRLGCGRLVTANYHEATDADF</sequence>
<proteinExistence type="predicted"/>
<feature type="compositionally biased region" description="Basic and acidic residues" evidence="1">
    <location>
        <begin position="562"/>
        <end position="575"/>
    </location>
</feature>
<feature type="region of interest" description="Disordered" evidence="1">
    <location>
        <begin position="543"/>
        <end position="575"/>
    </location>
</feature>
<feature type="non-terminal residue" evidence="3">
    <location>
        <position position="625"/>
    </location>
</feature>
<dbReference type="Proteomes" id="UP001642484">
    <property type="component" value="Unassembled WGS sequence"/>
</dbReference>
<accession>A0ABP0SS12</accession>
<evidence type="ECO:0000256" key="1">
    <source>
        <dbReference type="SAM" id="MobiDB-lite"/>
    </source>
</evidence>
<reference evidence="3 4" key="1">
    <citation type="submission" date="2024-02" db="EMBL/GenBank/DDBJ databases">
        <authorList>
            <person name="Chen Y."/>
            <person name="Shah S."/>
            <person name="Dougan E. K."/>
            <person name="Thang M."/>
            <person name="Chan C."/>
        </authorList>
    </citation>
    <scope>NUCLEOTIDE SEQUENCE [LARGE SCALE GENOMIC DNA]</scope>
</reference>
<organism evidence="3 4">
    <name type="scientific">Durusdinium trenchii</name>
    <dbReference type="NCBI Taxonomy" id="1381693"/>
    <lineage>
        <taxon>Eukaryota</taxon>
        <taxon>Sar</taxon>
        <taxon>Alveolata</taxon>
        <taxon>Dinophyceae</taxon>
        <taxon>Suessiales</taxon>
        <taxon>Symbiodiniaceae</taxon>
        <taxon>Durusdinium</taxon>
    </lineage>
</organism>
<comment type="caution">
    <text evidence="3">The sequence shown here is derived from an EMBL/GenBank/DDBJ whole genome shotgun (WGS) entry which is preliminary data.</text>
</comment>
<gene>
    <name evidence="2" type="ORF">CCMP2556_LOCUS53166</name>
    <name evidence="3" type="ORF">CCMP2556_LOCUS53177</name>
</gene>
<feature type="non-terminal residue" evidence="3">
    <location>
        <position position="1"/>
    </location>
</feature>
<protein>
    <submittedName>
        <fullName evidence="3">Uncharacterized protein</fullName>
    </submittedName>
</protein>
<evidence type="ECO:0000313" key="2">
    <source>
        <dbReference type="EMBL" id="CAK9114998.1"/>
    </source>
</evidence>
<dbReference type="EMBL" id="CAXAMN010028074">
    <property type="protein sequence ID" value="CAK9115025.1"/>
    <property type="molecule type" value="Genomic_DNA"/>
</dbReference>
<evidence type="ECO:0000313" key="3">
    <source>
        <dbReference type="EMBL" id="CAK9115025.1"/>
    </source>
</evidence>
<dbReference type="EMBL" id="CAXAMN010028072">
    <property type="protein sequence ID" value="CAK9114998.1"/>
    <property type="molecule type" value="Genomic_DNA"/>
</dbReference>
<evidence type="ECO:0000313" key="4">
    <source>
        <dbReference type="Proteomes" id="UP001642484"/>
    </source>
</evidence>
<keyword evidence="4" id="KW-1185">Reference proteome</keyword>